<accession>A0A1W0X310</accession>
<feature type="signal peptide" evidence="1">
    <location>
        <begin position="1"/>
        <end position="25"/>
    </location>
</feature>
<evidence type="ECO:0000256" key="1">
    <source>
        <dbReference type="SAM" id="SignalP"/>
    </source>
</evidence>
<evidence type="ECO:0000313" key="3">
    <source>
        <dbReference type="Proteomes" id="UP000192578"/>
    </source>
</evidence>
<name>A0A1W0X310_HYPEX</name>
<comment type="caution">
    <text evidence="2">The sequence shown here is derived from an EMBL/GenBank/DDBJ whole genome shotgun (WGS) entry which is preliminary data.</text>
</comment>
<reference evidence="3" key="1">
    <citation type="submission" date="2017-01" db="EMBL/GenBank/DDBJ databases">
        <title>Comparative genomics of anhydrobiosis in the tardigrade Hypsibius dujardini.</title>
        <authorList>
            <person name="Yoshida Y."/>
            <person name="Koutsovoulos G."/>
            <person name="Laetsch D."/>
            <person name="Stevens L."/>
            <person name="Kumar S."/>
            <person name="Horikawa D."/>
            <person name="Ishino K."/>
            <person name="Komine S."/>
            <person name="Tomita M."/>
            <person name="Blaxter M."/>
            <person name="Arakawa K."/>
        </authorList>
    </citation>
    <scope>NUCLEOTIDE SEQUENCE [LARGE SCALE GENOMIC DNA]</scope>
    <source>
        <strain evidence="3">Z151</strain>
    </source>
</reference>
<gene>
    <name evidence="2" type="ORF">BV898_04079</name>
</gene>
<dbReference type="OrthoDB" id="4321958at2759"/>
<evidence type="ECO:0000313" key="2">
    <source>
        <dbReference type="EMBL" id="OQV21865.1"/>
    </source>
</evidence>
<keyword evidence="1" id="KW-0732">Signal</keyword>
<keyword evidence="3" id="KW-1185">Reference proteome</keyword>
<proteinExistence type="predicted"/>
<dbReference type="Proteomes" id="UP000192578">
    <property type="component" value="Unassembled WGS sequence"/>
</dbReference>
<dbReference type="AlphaFoldDB" id="A0A1W0X310"/>
<sequence length="237" mass="26701">MPNMAVIVTFVIVLVVCLTVQPAAAWMGSMYRNREALRPDYDDDMPAFRGGGAPVARTGMWYQQRRSGANALEEDPPSLQEQQQAQNCKGLACRNDDGCCEAMVCKTPEPESKKTPVQLGTCIPNPNEGTACKQDANCGSGLECVLTAGARGFKTCQPKNRDISRKQYYDDCRQSMECDQVRGLCCQIQRRHRQAPRQVCSYYKDVQNCVGFRKGYMPEIDNSLTNMKNKWWQYRAL</sequence>
<organism evidence="2 3">
    <name type="scientific">Hypsibius exemplaris</name>
    <name type="common">Freshwater tardigrade</name>
    <dbReference type="NCBI Taxonomy" id="2072580"/>
    <lineage>
        <taxon>Eukaryota</taxon>
        <taxon>Metazoa</taxon>
        <taxon>Ecdysozoa</taxon>
        <taxon>Tardigrada</taxon>
        <taxon>Eutardigrada</taxon>
        <taxon>Parachela</taxon>
        <taxon>Hypsibioidea</taxon>
        <taxon>Hypsibiidae</taxon>
        <taxon>Hypsibius</taxon>
    </lineage>
</organism>
<dbReference type="EMBL" id="MTYJ01000020">
    <property type="protein sequence ID" value="OQV21865.1"/>
    <property type="molecule type" value="Genomic_DNA"/>
</dbReference>
<feature type="chain" id="PRO_5012235587" evidence="1">
    <location>
        <begin position="26"/>
        <end position="237"/>
    </location>
</feature>
<protein>
    <submittedName>
        <fullName evidence="2">Prohormone-3</fullName>
    </submittedName>
</protein>